<dbReference type="InterPro" id="IPR002110">
    <property type="entry name" value="Ankyrin_rpt"/>
</dbReference>
<dbReference type="PANTHER" id="PTHR35391">
    <property type="entry name" value="C2H2-TYPE DOMAIN-CONTAINING PROTEIN-RELATED"/>
    <property type="match status" value="1"/>
</dbReference>
<evidence type="ECO:0000256" key="2">
    <source>
        <dbReference type="SAM" id="MobiDB-lite"/>
    </source>
</evidence>
<dbReference type="InterPro" id="IPR036770">
    <property type="entry name" value="Ankyrin_rpt-contain_sf"/>
</dbReference>
<name>A0A0B7K8Q8_BIOOC</name>
<evidence type="ECO:0000256" key="1">
    <source>
        <dbReference type="PROSITE-ProRule" id="PRU00023"/>
    </source>
</evidence>
<evidence type="ECO:0000313" key="3">
    <source>
        <dbReference type="EMBL" id="CEO51305.1"/>
    </source>
</evidence>
<dbReference type="PROSITE" id="PS50297">
    <property type="entry name" value="ANK_REP_REGION"/>
    <property type="match status" value="1"/>
</dbReference>
<reference evidence="3" key="1">
    <citation type="submission" date="2015-01" db="EMBL/GenBank/DDBJ databases">
        <authorList>
            <person name="Durling Mikael"/>
        </authorList>
    </citation>
    <scope>NUCLEOTIDE SEQUENCE</scope>
</reference>
<dbReference type="Gene3D" id="1.25.40.20">
    <property type="entry name" value="Ankyrin repeat-containing domain"/>
    <property type="match status" value="2"/>
</dbReference>
<feature type="region of interest" description="Disordered" evidence="2">
    <location>
        <begin position="194"/>
        <end position="218"/>
    </location>
</feature>
<dbReference type="PROSITE" id="PS50088">
    <property type="entry name" value="ANK_REPEAT"/>
    <property type="match status" value="1"/>
</dbReference>
<dbReference type="SMART" id="SM00248">
    <property type="entry name" value="ANK"/>
    <property type="match status" value="5"/>
</dbReference>
<accession>A0A0B7K8Q8</accession>
<proteinExistence type="predicted"/>
<feature type="repeat" description="ANK" evidence="1">
    <location>
        <begin position="646"/>
        <end position="678"/>
    </location>
</feature>
<dbReference type="Pfam" id="PF12796">
    <property type="entry name" value="Ank_2"/>
    <property type="match status" value="1"/>
</dbReference>
<protein>
    <submittedName>
        <fullName evidence="3">Uncharacterized protein</fullName>
    </submittedName>
</protein>
<gene>
    <name evidence="3" type="ORF">BN869_000007363_1</name>
</gene>
<keyword evidence="1" id="KW-0040">ANK repeat</keyword>
<organism evidence="3">
    <name type="scientific">Bionectria ochroleuca</name>
    <name type="common">Gliocladium roseum</name>
    <dbReference type="NCBI Taxonomy" id="29856"/>
    <lineage>
        <taxon>Eukaryota</taxon>
        <taxon>Fungi</taxon>
        <taxon>Dikarya</taxon>
        <taxon>Ascomycota</taxon>
        <taxon>Pezizomycotina</taxon>
        <taxon>Sordariomycetes</taxon>
        <taxon>Hypocreomycetidae</taxon>
        <taxon>Hypocreales</taxon>
        <taxon>Bionectriaceae</taxon>
        <taxon>Clonostachys</taxon>
    </lineage>
</organism>
<dbReference type="AlphaFoldDB" id="A0A0B7K8Q8"/>
<feature type="non-terminal residue" evidence="3">
    <location>
        <position position="1"/>
    </location>
</feature>
<dbReference type="SUPFAM" id="SSF48403">
    <property type="entry name" value="Ankyrin repeat"/>
    <property type="match status" value="1"/>
</dbReference>
<sequence>TQKRFDFWTHINGVISPKPSSLHFEPEGSRIYVEAMLEYLGIMLKDLAFIYNFLRKPSVGPISEFIKTFERVTTNLQIVVRRLYGLANDIRLLWTQHVNRTKQATFSHFTVEDKLFQGYITYLVRHRFPAAGAQLHTTLGESIAVRRRKLLNKFLHAKRITPRLAPGCGPLVEKHDEEILPSAPLYASLPIQQRAPHRPEGPPSGISKAVRPDASGKGFESMQLPKTEAFPRMISTVLLSNEESFEYPPIPATAKGQTRIQCPFCSDELELGSDPSKAWKDHIHHDIMSYPCLHPKCADAFTFFATPTEWKAHMQTRHDSNWVYEVSPNWYCNIDHEPQTFNTELEWRQHMTDTNGHDFIQAYFEILVDDMNETVPYSKFLCPLCKKYPENTEHLLGKDNTSPELISNLLLDHIVSHLESLSSKALPSLQHPDYITGLPSGKKAIYGALSPDEIGQFSVRRGNIVGTEYDHQQCLFCGTNALSGAISPHTVRRLLPPGAISRGLVYGYLKACLGCVQKLMRRADRPLGDFDRRTLHGNKSPDYGHVKVTADEIDRISFNLWVSWQERPECSGYRTMDPILVDLASHSAFTNLRQPFSQVLYPKARSPNFTRDSSLKIMADAVRTGNVQAACWLIDNGSSVDMIDQHGMSPLLWAAVLGHEEMVQLLLKKKAKIEIRDTFNRTPLSLAALGDHKDLTSLFWAVVAGRISVVQSLLAFGARYQDADQFFSMPYSRDEESGDGKYSSRTAFRPMSLIDSTKMECITSAIEKGDEKAVHELIDQVHGIHGFNIDSKKTILDFAIEAGNWPITLSLLQYDAERLQPGSVARARRLVEANKRMVEASSVVD</sequence>
<dbReference type="PANTHER" id="PTHR35391:SF5">
    <property type="entry name" value="DUF6590 DOMAIN-CONTAINING PROTEIN"/>
    <property type="match status" value="1"/>
</dbReference>
<dbReference type="EMBL" id="CDPU01000022">
    <property type="protein sequence ID" value="CEO51305.1"/>
    <property type="molecule type" value="Genomic_DNA"/>
</dbReference>